<evidence type="ECO:0000256" key="2">
    <source>
        <dbReference type="ARBA" id="ARBA00004389"/>
    </source>
</evidence>
<evidence type="ECO:0000256" key="3">
    <source>
        <dbReference type="ARBA" id="ARBA00004524"/>
    </source>
</evidence>
<dbReference type="Gene3D" id="3.50.50.60">
    <property type="entry name" value="FAD/NAD(P)-binding domain"/>
    <property type="match status" value="4"/>
</dbReference>
<comment type="subcellular location">
    <subcellularLocation>
        <location evidence="2">Endoplasmic reticulum membrane</location>
        <topology evidence="2">Single-pass membrane protein</topology>
    </subcellularLocation>
    <subcellularLocation>
        <location evidence="3">Microsome membrane</location>
    </subcellularLocation>
</comment>
<evidence type="ECO:0000256" key="22">
    <source>
        <dbReference type="ARBA" id="ARBA00047574"/>
    </source>
</evidence>
<evidence type="ECO:0000256" key="24">
    <source>
        <dbReference type="ARBA" id="ARBA00047864"/>
    </source>
</evidence>
<evidence type="ECO:0000256" key="8">
    <source>
        <dbReference type="ARBA" id="ARBA00022692"/>
    </source>
</evidence>
<evidence type="ECO:0000256" key="31">
    <source>
        <dbReference type="ARBA" id="ARBA00049443"/>
    </source>
</evidence>
<evidence type="ECO:0000256" key="4">
    <source>
        <dbReference type="ARBA" id="ARBA00009183"/>
    </source>
</evidence>
<keyword evidence="17 33" id="KW-0472">Membrane</keyword>
<keyword evidence="10 33" id="KW-0274">FAD</keyword>
<comment type="catalytic activity">
    <reaction evidence="23">
        <text>sulcatone + NADPH + O2 + H(+) = 4-methylpent-3-en-1-yl acetate + NADP(+) + H2O</text>
        <dbReference type="Rhea" id="RHEA:54864"/>
        <dbReference type="ChEBI" id="CHEBI:15377"/>
        <dbReference type="ChEBI" id="CHEBI:15378"/>
        <dbReference type="ChEBI" id="CHEBI:15379"/>
        <dbReference type="ChEBI" id="CHEBI:16310"/>
        <dbReference type="ChEBI" id="CHEBI:57783"/>
        <dbReference type="ChEBI" id="CHEBI:58349"/>
        <dbReference type="ChEBI" id="CHEBI:138373"/>
    </reaction>
    <physiologicalReaction direction="left-to-right" evidence="23">
        <dbReference type="Rhea" id="RHEA:54865"/>
    </physiologicalReaction>
</comment>
<dbReference type="SUPFAM" id="SSF51905">
    <property type="entry name" value="FAD/NAD(P)-binding domain"/>
    <property type="match status" value="2"/>
</dbReference>
<sequence length="542" mass="62141">MSSKKICVIGAGVSGLVAVKSCLEEGLNVVCYDMCDSVGGLWNYKDECIEGIGSVMKSTVLNTSKEMTSYSDFPPPKHYPNYMHHSLFCRYLENYAINFRLFPHIRLNTEVIRVQKTEDYPTTGQWKITLKEKTNEMKEVVFDGVMICSGHYSHPNMPKFPGLDIFRGEKLHAHQYRQENEYRGKRVLVVGFGNSSCDIAVELSKVAKEVYLSTRRGVWLLSRMAVGGLPTDIKYKSRFLNYITHYVAPQITNFIAEFKANMRFNHSVFGIKPKHRFFSQHPTINDEIPIRILTGSLTIKDDVHKFTETGVIFSDDCESVCNIDSVIFATGYRIRFQFLEENIIEQTNNQVNLYKYVFPPQLPHPTLAVIGLVQALGALPALTEIQSRWVSRVFKGTCHLPAKSTMIDDIERKRWEINQQYFASDSHTVQVDYIWYLDELSRLIAAKPDFRYMLLSDPELFFSCFFGPMLSYTYRLTGPYQWKGARNAILTAKKRVLAPLKTRHVPEQTPQTSVLENLFRCPIALISLAVIITAIILVFYQT</sequence>
<dbReference type="GO" id="GO:0047822">
    <property type="term" value="F:hypotaurine monooxygenase activity"/>
    <property type="evidence" value="ECO:0007669"/>
    <property type="project" value="RHEA"/>
</dbReference>
<feature type="transmembrane region" description="Helical" evidence="35">
    <location>
        <begin position="523"/>
        <end position="540"/>
    </location>
</feature>
<dbReference type="GO" id="GO:0050661">
    <property type="term" value="F:NADP binding"/>
    <property type="evidence" value="ECO:0007669"/>
    <property type="project" value="InterPro"/>
</dbReference>
<dbReference type="InterPro" id="IPR002257">
    <property type="entry name" value="Flavin_mOase_5"/>
</dbReference>
<dbReference type="FunFam" id="3.50.50.60:FF:000159">
    <property type="entry name" value="Dimethylaniline monooxygenase [N-oxide-forming]"/>
    <property type="match status" value="1"/>
</dbReference>
<comment type="catalytic activity">
    <reaction evidence="32">
        <text>octan-3-one + NADPH + O2 + H(+) = pentyl propanoate + NADP(+) + H2O</text>
        <dbReference type="Rhea" id="RHEA:54840"/>
        <dbReference type="ChEBI" id="CHEBI:15377"/>
        <dbReference type="ChEBI" id="CHEBI:15378"/>
        <dbReference type="ChEBI" id="CHEBI:15379"/>
        <dbReference type="ChEBI" id="CHEBI:57783"/>
        <dbReference type="ChEBI" id="CHEBI:58349"/>
        <dbReference type="ChEBI" id="CHEBI:80946"/>
        <dbReference type="ChEBI" id="CHEBI:87373"/>
    </reaction>
    <physiologicalReaction direction="left-to-right" evidence="32">
        <dbReference type="Rhea" id="RHEA:54841"/>
    </physiologicalReaction>
</comment>
<dbReference type="Pfam" id="PF00743">
    <property type="entry name" value="FMO-like"/>
    <property type="match status" value="1"/>
</dbReference>
<evidence type="ECO:0000256" key="34">
    <source>
        <dbReference type="RuleBase" id="RU361177"/>
    </source>
</evidence>
<dbReference type="eggNOG" id="KOG1399">
    <property type="taxonomic scope" value="Eukaryota"/>
</dbReference>
<evidence type="ECO:0000256" key="27">
    <source>
        <dbReference type="ARBA" id="ARBA00048088"/>
    </source>
</evidence>
<comment type="catalytic activity">
    <reaction evidence="21">
        <text>hexan-3-one + NADPH + O2 + H(+) = propyl propanoate + NADP(+) + H2O</text>
        <dbReference type="Rhea" id="RHEA:54848"/>
        <dbReference type="ChEBI" id="CHEBI:15377"/>
        <dbReference type="ChEBI" id="CHEBI:15378"/>
        <dbReference type="ChEBI" id="CHEBI:15379"/>
        <dbReference type="ChEBI" id="CHEBI:57783"/>
        <dbReference type="ChEBI" id="CHEBI:58349"/>
        <dbReference type="ChEBI" id="CHEBI:89828"/>
        <dbReference type="ChEBI" id="CHEBI:89891"/>
    </reaction>
    <physiologicalReaction direction="left-to-right" evidence="21">
        <dbReference type="Rhea" id="RHEA:54849"/>
    </physiologicalReaction>
</comment>
<dbReference type="PhylomeDB" id="T1JD35"/>
<dbReference type="GO" id="GO:0004499">
    <property type="term" value="F:N,N-dimethylaniline monooxygenase activity"/>
    <property type="evidence" value="ECO:0007669"/>
    <property type="project" value="UniProtKB-UniRule"/>
</dbReference>
<keyword evidence="12 33" id="KW-0521">NADP</keyword>
<keyword evidence="9 33" id="KW-0256">Endoplasmic reticulum</keyword>
<evidence type="ECO:0000256" key="6">
    <source>
        <dbReference type="ARBA" id="ARBA00022553"/>
    </source>
</evidence>
<keyword evidence="8 35" id="KW-0812">Transmembrane</keyword>
<reference evidence="37" key="1">
    <citation type="submission" date="2011-05" db="EMBL/GenBank/DDBJ databases">
        <authorList>
            <person name="Richards S.R."/>
            <person name="Qu J."/>
            <person name="Jiang H."/>
            <person name="Jhangiani S.N."/>
            <person name="Agravi P."/>
            <person name="Goodspeed R."/>
            <person name="Gross S."/>
            <person name="Mandapat C."/>
            <person name="Jackson L."/>
            <person name="Mathew T."/>
            <person name="Pu L."/>
            <person name="Thornton R."/>
            <person name="Saada N."/>
            <person name="Wilczek-Boney K.B."/>
            <person name="Lee S."/>
            <person name="Kovar C."/>
            <person name="Wu Y."/>
            <person name="Scherer S.E."/>
            <person name="Worley K.C."/>
            <person name="Muzny D.M."/>
            <person name="Gibbs R."/>
        </authorList>
    </citation>
    <scope>NUCLEOTIDE SEQUENCE</scope>
    <source>
        <strain evidence="37">Brora</strain>
    </source>
</reference>
<dbReference type="GO" id="GO:0050660">
    <property type="term" value="F:flavin adenine dinucleotide binding"/>
    <property type="evidence" value="ECO:0007669"/>
    <property type="project" value="InterPro"/>
</dbReference>
<dbReference type="Proteomes" id="UP000014500">
    <property type="component" value="Unassembled WGS sequence"/>
</dbReference>
<dbReference type="AlphaFoldDB" id="T1JD35"/>
<dbReference type="PANTHER" id="PTHR23023">
    <property type="entry name" value="DIMETHYLANILINE MONOOXYGENASE"/>
    <property type="match status" value="1"/>
</dbReference>
<dbReference type="InterPro" id="IPR000960">
    <property type="entry name" value="Flavin_mOase"/>
</dbReference>
<keyword evidence="6" id="KW-0597">Phosphoprotein</keyword>
<evidence type="ECO:0000256" key="30">
    <source>
        <dbReference type="ARBA" id="ARBA00048990"/>
    </source>
</evidence>
<dbReference type="GO" id="GO:0034899">
    <property type="term" value="F:trimethylamine monooxygenase activity"/>
    <property type="evidence" value="ECO:0007669"/>
    <property type="project" value="UniProtKB-EC"/>
</dbReference>
<evidence type="ECO:0000313" key="36">
    <source>
        <dbReference type="EnsemblMetazoa" id="SMAR011714-PA"/>
    </source>
</evidence>
<evidence type="ECO:0000256" key="23">
    <source>
        <dbReference type="ARBA" id="ARBA00047855"/>
    </source>
</evidence>
<evidence type="ECO:0000256" key="17">
    <source>
        <dbReference type="ARBA" id="ARBA00023136"/>
    </source>
</evidence>
<comment type="cofactor">
    <cofactor evidence="1 33 34">
        <name>FAD</name>
        <dbReference type="ChEBI" id="CHEBI:57692"/>
    </cofactor>
</comment>
<evidence type="ECO:0000256" key="18">
    <source>
        <dbReference type="ARBA" id="ARBA00045722"/>
    </source>
</evidence>
<evidence type="ECO:0000256" key="20">
    <source>
        <dbReference type="ARBA" id="ARBA00047338"/>
    </source>
</evidence>
<comment type="catalytic activity">
    <reaction evidence="20">
        <text>hypotaurine + NADH + O2 + H(+) = taurine + NAD(+) + H2O</text>
        <dbReference type="Rhea" id="RHEA:74111"/>
        <dbReference type="ChEBI" id="CHEBI:15377"/>
        <dbReference type="ChEBI" id="CHEBI:15378"/>
        <dbReference type="ChEBI" id="CHEBI:15379"/>
        <dbReference type="ChEBI" id="CHEBI:57540"/>
        <dbReference type="ChEBI" id="CHEBI:57853"/>
        <dbReference type="ChEBI" id="CHEBI:57945"/>
        <dbReference type="ChEBI" id="CHEBI:507393"/>
        <dbReference type="EC" id="1.14.13.8"/>
    </reaction>
    <physiologicalReaction direction="left-to-right" evidence="20">
        <dbReference type="Rhea" id="RHEA:74112"/>
    </physiologicalReaction>
</comment>
<dbReference type="EMBL" id="JH432094">
    <property type="status" value="NOT_ANNOTATED_CDS"/>
    <property type="molecule type" value="Genomic_DNA"/>
</dbReference>
<evidence type="ECO:0000256" key="9">
    <source>
        <dbReference type="ARBA" id="ARBA00022824"/>
    </source>
</evidence>
<dbReference type="PRINTS" id="PR00370">
    <property type="entry name" value="FMOXYGENASE"/>
</dbReference>
<evidence type="ECO:0000256" key="25">
    <source>
        <dbReference type="ARBA" id="ARBA00047977"/>
    </source>
</evidence>
<comment type="catalytic activity">
    <reaction evidence="30">
        <text>heptan-4-one + NADPH + O2 + H(+) = propyl butanoate + NADP(+) + H2O</text>
        <dbReference type="Rhea" id="RHEA:54852"/>
        <dbReference type="ChEBI" id="CHEBI:15377"/>
        <dbReference type="ChEBI" id="CHEBI:15378"/>
        <dbReference type="ChEBI" id="CHEBI:15379"/>
        <dbReference type="ChEBI" id="CHEBI:57783"/>
        <dbReference type="ChEBI" id="CHEBI:58349"/>
        <dbReference type="ChEBI" id="CHEBI:89484"/>
        <dbReference type="ChEBI" id="CHEBI:89719"/>
    </reaction>
    <physiologicalReaction direction="left-to-right" evidence="30">
        <dbReference type="Rhea" id="RHEA:54853"/>
    </physiologicalReaction>
</comment>
<dbReference type="OMA" id="WFDLQYD"/>
<keyword evidence="11" id="KW-0492">Microsome</keyword>
<dbReference type="GO" id="GO:0006629">
    <property type="term" value="P:lipid metabolic process"/>
    <property type="evidence" value="ECO:0007669"/>
    <property type="project" value="UniProtKB-KW"/>
</dbReference>
<comment type="similarity">
    <text evidence="4 33 34">Belongs to the FMO family.</text>
</comment>
<evidence type="ECO:0000256" key="15">
    <source>
        <dbReference type="ARBA" id="ARBA00023033"/>
    </source>
</evidence>
<evidence type="ECO:0000256" key="14">
    <source>
        <dbReference type="ARBA" id="ARBA00023002"/>
    </source>
</evidence>
<evidence type="ECO:0000256" key="5">
    <source>
        <dbReference type="ARBA" id="ARBA00022481"/>
    </source>
</evidence>
<keyword evidence="37" id="KW-1185">Reference proteome</keyword>
<proteinExistence type="inferred from homology"/>
<comment type="function">
    <text evidence="19">Broad spectrum monooxygenase that catalyzes the oxygenation of a wide variety of nitrogen- and sulfur-containing compounds including xenobiotics. Catalyzes the S-oxygenation of hypotaurine to produce taurine, an organic osmolyte involved in cell volume regulation as well as a variety of cytoprotective and developmental processes. In vitro, catalyzes the N-oxygenation of trimethylamine (TMA) to produce trimethylamine N-oxide (TMAO) and could therefore participate to the detoxification of this compound that is generated by the action of gut microbiota from dietary precursors such as choline, choline containing compounds, betaine or L-carnitine.</text>
</comment>
<evidence type="ECO:0000256" key="16">
    <source>
        <dbReference type="ARBA" id="ARBA00023098"/>
    </source>
</evidence>
<comment type="catalytic activity">
    <reaction evidence="27">
        <text>trimethylamine + NADPH + O2 = trimethylamine N-oxide + NADP(+) + H2O</text>
        <dbReference type="Rhea" id="RHEA:31979"/>
        <dbReference type="ChEBI" id="CHEBI:15377"/>
        <dbReference type="ChEBI" id="CHEBI:15379"/>
        <dbReference type="ChEBI" id="CHEBI:15724"/>
        <dbReference type="ChEBI" id="CHEBI:57783"/>
        <dbReference type="ChEBI" id="CHEBI:58349"/>
        <dbReference type="ChEBI" id="CHEBI:58389"/>
        <dbReference type="EC" id="1.14.13.148"/>
    </reaction>
    <physiologicalReaction direction="left-to-right" evidence="27">
        <dbReference type="Rhea" id="RHEA:31980"/>
    </physiologicalReaction>
</comment>
<keyword evidence="14 33" id="KW-0560">Oxidoreductase</keyword>
<protein>
    <recommendedName>
        <fullName evidence="34">Flavin-containing monooxygenase</fullName>
        <ecNumber evidence="34">1.-.-.-</ecNumber>
    </recommendedName>
</protein>
<evidence type="ECO:0000256" key="32">
    <source>
        <dbReference type="ARBA" id="ARBA00049475"/>
    </source>
</evidence>
<evidence type="ECO:0000256" key="11">
    <source>
        <dbReference type="ARBA" id="ARBA00022848"/>
    </source>
</evidence>
<dbReference type="InterPro" id="IPR036188">
    <property type="entry name" value="FAD/NAD-bd_sf"/>
</dbReference>
<organism evidence="36 37">
    <name type="scientific">Strigamia maritima</name>
    <name type="common">European centipede</name>
    <name type="synonym">Geophilus maritimus</name>
    <dbReference type="NCBI Taxonomy" id="126957"/>
    <lineage>
        <taxon>Eukaryota</taxon>
        <taxon>Metazoa</taxon>
        <taxon>Ecdysozoa</taxon>
        <taxon>Arthropoda</taxon>
        <taxon>Myriapoda</taxon>
        <taxon>Chilopoda</taxon>
        <taxon>Pleurostigmophora</taxon>
        <taxon>Geophilomorpha</taxon>
        <taxon>Linotaeniidae</taxon>
        <taxon>Strigamia</taxon>
    </lineage>
</organism>
<comment type="catalytic activity">
    <reaction evidence="29">
        <text>(2E)-geranial + NADPH + O2 + H(+) = (1E)-2,6-dimethylhepta-1,5-dien-1-yl formate + NADP(+) + H2O</text>
        <dbReference type="Rhea" id="RHEA:54860"/>
        <dbReference type="ChEBI" id="CHEBI:15377"/>
        <dbReference type="ChEBI" id="CHEBI:15378"/>
        <dbReference type="ChEBI" id="CHEBI:15379"/>
        <dbReference type="ChEBI" id="CHEBI:16980"/>
        <dbReference type="ChEBI" id="CHEBI:57783"/>
        <dbReference type="ChEBI" id="CHEBI:58349"/>
        <dbReference type="ChEBI" id="CHEBI:138375"/>
    </reaction>
    <physiologicalReaction direction="left-to-right" evidence="29">
        <dbReference type="Rhea" id="RHEA:54861"/>
    </physiologicalReaction>
</comment>
<evidence type="ECO:0000313" key="37">
    <source>
        <dbReference type="Proteomes" id="UP000014500"/>
    </source>
</evidence>
<dbReference type="PIRSF" id="PIRSF000332">
    <property type="entry name" value="FMO"/>
    <property type="match status" value="1"/>
</dbReference>
<keyword evidence="15 33" id="KW-0503">Monooxygenase</keyword>
<evidence type="ECO:0000256" key="26">
    <source>
        <dbReference type="ARBA" id="ARBA00048041"/>
    </source>
</evidence>
<dbReference type="HOGENOM" id="CLU_006909_8_2_1"/>
<reference evidence="36" key="2">
    <citation type="submission" date="2015-02" db="UniProtKB">
        <authorList>
            <consortium name="EnsemblMetazoa"/>
        </authorList>
    </citation>
    <scope>IDENTIFICATION</scope>
</reference>
<comment type="catalytic activity">
    <reaction evidence="22">
        <text>heptan-2-one + NADPH + O2 + H(+) = pentyl acetate + NADP(+) + H2O</text>
        <dbReference type="Rhea" id="RHEA:54836"/>
        <dbReference type="ChEBI" id="CHEBI:5672"/>
        <dbReference type="ChEBI" id="CHEBI:15377"/>
        <dbReference type="ChEBI" id="CHEBI:15378"/>
        <dbReference type="ChEBI" id="CHEBI:15379"/>
        <dbReference type="ChEBI" id="CHEBI:57783"/>
        <dbReference type="ChEBI" id="CHEBI:58349"/>
        <dbReference type="ChEBI" id="CHEBI:87362"/>
    </reaction>
    <physiologicalReaction direction="left-to-right" evidence="22">
        <dbReference type="Rhea" id="RHEA:54837"/>
    </physiologicalReaction>
</comment>
<comment type="catalytic activity">
    <reaction evidence="31">
        <text>N,N-dimethylaniline + NADPH + O2 + H(+) = N,N-dimethylaniline N-oxide + NADP(+) + H2O</text>
        <dbReference type="Rhea" id="RHEA:24468"/>
        <dbReference type="ChEBI" id="CHEBI:15377"/>
        <dbReference type="ChEBI" id="CHEBI:15378"/>
        <dbReference type="ChEBI" id="CHEBI:15379"/>
        <dbReference type="ChEBI" id="CHEBI:16269"/>
        <dbReference type="ChEBI" id="CHEBI:17735"/>
        <dbReference type="ChEBI" id="CHEBI:57783"/>
        <dbReference type="ChEBI" id="CHEBI:58349"/>
        <dbReference type="EC" id="1.14.13.8"/>
    </reaction>
    <physiologicalReaction direction="left-to-right" evidence="31">
        <dbReference type="Rhea" id="RHEA:24469"/>
    </physiologicalReaction>
</comment>
<dbReference type="GO" id="GO:0016174">
    <property type="term" value="F:NAD(P)H oxidase H2O2-forming activity"/>
    <property type="evidence" value="ECO:0007669"/>
    <property type="project" value="UniProtKB-EC"/>
</dbReference>
<evidence type="ECO:0000256" key="7">
    <source>
        <dbReference type="ARBA" id="ARBA00022630"/>
    </source>
</evidence>
<comment type="catalytic activity">
    <reaction evidence="24">
        <text>NADPH + O2 + H(+) = H2O2 + NADP(+)</text>
        <dbReference type="Rhea" id="RHEA:11260"/>
        <dbReference type="ChEBI" id="CHEBI:15378"/>
        <dbReference type="ChEBI" id="CHEBI:15379"/>
        <dbReference type="ChEBI" id="CHEBI:16240"/>
        <dbReference type="ChEBI" id="CHEBI:57783"/>
        <dbReference type="ChEBI" id="CHEBI:58349"/>
        <dbReference type="EC" id="1.6.3.1"/>
    </reaction>
    <physiologicalReaction direction="left-to-right" evidence="24">
        <dbReference type="Rhea" id="RHEA:11261"/>
    </physiologicalReaction>
</comment>
<evidence type="ECO:0000256" key="10">
    <source>
        <dbReference type="ARBA" id="ARBA00022827"/>
    </source>
</evidence>
<evidence type="ECO:0000256" key="29">
    <source>
        <dbReference type="ARBA" id="ARBA00048989"/>
    </source>
</evidence>
<comment type="catalytic activity">
    <reaction evidence="26">
        <text>hypotaurine + NADPH + O2 + H(+) = taurine + NADP(+) + H2O</text>
        <dbReference type="Rhea" id="RHEA:69819"/>
        <dbReference type="ChEBI" id="CHEBI:15377"/>
        <dbReference type="ChEBI" id="CHEBI:15378"/>
        <dbReference type="ChEBI" id="CHEBI:15379"/>
        <dbReference type="ChEBI" id="CHEBI:57783"/>
        <dbReference type="ChEBI" id="CHEBI:57853"/>
        <dbReference type="ChEBI" id="CHEBI:58349"/>
        <dbReference type="ChEBI" id="CHEBI:507393"/>
        <dbReference type="EC" id="1.14.13.8"/>
    </reaction>
    <physiologicalReaction direction="left-to-right" evidence="26">
        <dbReference type="Rhea" id="RHEA:69820"/>
    </physiologicalReaction>
</comment>
<dbReference type="PRINTS" id="PR01125">
    <property type="entry name" value="FMOXYGENASE5"/>
</dbReference>
<dbReference type="GO" id="GO:0005789">
    <property type="term" value="C:endoplasmic reticulum membrane"/>
    <property type="evidence" value="ECO:0007669"/>
    <property type="project" value="UniProtKB-SubCell"/>
</dbReference>
<comment type="catalytic activity">
    <reaction evidence="28">
        <text>octan-3-one + NADPH + O2 + H(+) = ethyl hexanoate + NADP(+) + H2O</text>
        <dbReference type="Rhea" id="RHEA:54856"/>
        <dbReference type="ChEBI" id="CHEBI:15377"/>
        <dbReference type="ChEBI" id="CHEBI:15378"/>
        <dbReference type="ChEBI" id="CHEBI:15379"/>
        <dbReference type="ChEBI" id="CHEBI:57783"/>
        <dbReference type="ChEBI" id="CHEBI:58349"/>
        <dbReference type="ChEBI" id="CHEBI:80946"/>
        <dbReference type="ChEBI" id="CHEBI:86055"/>
    </reaction>
    <physiologicalReaction direction="left-to-right" evidence="28">
        <dbReference type="Rhea" id="RHEA:54857"/>
    </physiologicalReaction>
</comment>
<name>T1JD35_STRMM</name>
<evidence type="ECO:0000256" key="21">
    <source>
        <dbReference type="ARBA" id="ARBA00047426"/>
    </source>
</evidence>
<keyword evidence="5" id="KW-0488">Methylation</keyword>
<dbReference type="STRING" id="126957.T1JD35"/>
<evidence type="ECO:0000256" key="33">
    <source>
        <dbReference type="PIRNR" id="PIRNR000332"/>
    </source>
</evidence>
<accession>T1JD35</accession>
<evidence type="ECO:0000256" key="35">
    <source>
        <dbReference type="SAM" id="Phobius"/>
    </source>
</evidence>
<keyword evidence="16" id="KW-0443">Lipid metabolism</keyword>
<evidence type="ECO:0000256" key="12">
    <source>
        <dbReference type="ARBA" id="ARBA00022857"/>
    </source>
</evidence>
<comment type="function">
    <text evidence="18">Acts as a Baeyer-Villiger monooxygenase on a broad range of substrates. Catalyzes the insertion of an oxygen atom into a carbon-carbon bond adjacent to a carbonyl, which converts ketones to esters. Active on diverse carbonyl compounds, whereas soft nucleophiles are mostly non- or poorly reactive. In contrast with other forms of FMO it is non- or poorly active on 'classical' substrates such as drugs, pesticides, and dietary components containing soft nucleophilic heteroatoms. Able to oxidize drug molecules bearing a carbonyl group on an aliphatic chain, such as nabumetone and pentoxifylline. Also, in the absence of substrates, shows slow but yet significant NADPH oxidase activity. Acts as a positive modulator of cholesterol biosynthesis as well as glucose homeostasis, promoting metabolic aging via pleiotropic effects.</text>
</comment>
<dbReference type="InterPro" id="IPR020946">
    <property type="entry name" value="Flavin_mOase-like"/>
</dbReference>
<dbReference type="EC" id="1.-.-.-" evidence="34"/>
<evidence type="ECO:0000256" key="28">
    <source>
        <dbReference type="ARBA" id="ARBA00048459"/>
    </source>
</evidence>
<evidence type="ECO:0000256" key="1">
    <source>
        <dbReference type="ARBA" id="ARBA00001974"/>
    </source>
</evidence>
<dbReference type="EnsemblMetazoa" id="SMAR011714-RA">
    <property type="protein sequence ID" value="SMAR011714-PA"/>
    <property type="gene ID" value="SMAR011714"/>
</dbReference>
<comment type="catalytic activity">
    <reaction evidence="25">
        <text>hexan-3-one + NADPH + O2 + H(+) = ethyl butanoate + NADP(+) + H2O</text>
        <dbReference type="Rhea" id="RHEA:54844"/>
        <dbReference type="ChEBI" id="CHEBI:15377"/>
        <dbReference type="ChEBI" id="CHEBI:15378"/>
        <dbReference type="ChEBI" id="CHEBI:15379"/>
        <dbReference type="ChEBI" id="CHEBI:57783"/>
        <dbReference type="ChEBI" id="CHEBI:58349"/>
        <dbReference type="ChEBI" id="CHEBI:88764"/>
        <dbReference type="ChEBI" id="CHEBI:89891"/>
    </reaction>
    <physiologicalReaction direction="left-to-right" evidence="25">
        <dbReference type="Rhea" id="RHEA:54845"/>
    </physiologicalReaction>
</comment>
<dbReference type="InterPro" id="IPR050346">
    <property type="entry name" value="FMO-like"/>
</dbReference>
<evidence type="ECO:0000256" key="19">
    <source>
        <dbReference type="ARBA" id="ARBA00045957"/>
    </source>
</evidence>
<evidence type="ECO:0000256" key="13">
    <source>
        <dbReference type="ARBA" id="ARBA00022989"/>
    </source>
</evidence>
<keyword evidence="13 35" id="KW-1133">Transmembrane helix</keyword>
<keyword evidence="7 33" id="KW-0285">Flavoprotein</keyword>